<evidence type="ECO:0000313" key="4">
    <source>
        <dbReference type="Proteomes" id="UP000823775"/>
    </source>
</evidence>
<sequence length="106" mass="12056">MKTVPPLMFSWFLLCLSLSLGTSAERSTYIVHLDKSFMPKIFASHHIWHSSIIDTIKIEVPTIQNGHHPVPKLLYSYDNVLHGFSAVLSKDEFEALKMLPQVSFSL</sequence>
<protein>
    <submittedName>
        <fullName evidence="3">Subtilisin-like protease sbt3</fullName>
    </submittedName>
</protein>
<feature type="domain" description="Inhibitor I9" evidence="2">
    <location>
        <begin position="28"/>
        <end position="103"/>
    </location>
</feature>
<accession>A0ABS8T3T6</accession>
<keyword evidence="4" id="KW-1185">Reference proteome</keyword>
<dbReference type="InterPro" id="IPR010259">
    <property type="entry name" value="S8pro/Inhibitor_I9"/>
</dbReference>
<dbReference type="EMBL" id="JACEIK010001069">
    <property type="protein sequence ID" value="MCD7465675.1"/>
    <property type="molecule type" value="Genomic_DNA"/>
</dbReference>
<evidence type="ECO:0000259" key="2">
    <source>
        <dbReference type="Pfam" id="PF05922"/>
    </source>
</evidence>
<evidence type="ECO:0000256" key="1">
    <source>
        <dbReference type="SAM" id="SignalP"/>
    </source>
</evidence>
<comment type="caution">
    <text evidence="3">The sequence shown here is derived from an EMBL/GenBank/DDBJ whole genome shotgun (WGS) entry which is preliminary data.</text>
</comment>
<dbReference type="InterPro" id="IPR037045">
    <property type="entry name" value="S8pro/Inhibitor_I9_sf"/>
</dbReference>
<feature type="signal peptide" evidence="1">
    <location>
        <begin position="1"/>
        <end position="24"/>
    </location>
</feature>
<gene>
    <name evidence="3" type="primary">SBT3_2</name>
    <name evidence="3" type="ORF">HAX54_001718</name>
</gene>
<feature type="chain" id="PRO_5047058610" evidence="1">
    <location>
        <begin position="25"/>
        <end position="106"/>
    </location>
</feature>
<organism evidence="3 4">
    <name type="scientific">Datura stramonium</name>
    <name type="common">Jimsonweed</name>
    <name type="synonym">Common thornapple</name>
    <dbReference type="NCBI Taxonomy" id="4076"/>
    <lineage>
        <taxon>Eukaryota</taxon>
        <taxon>Viridiplantae</taxon>
        <taxon>Streptophyta</taxon>
        <taxon>Embryophyta</taxon>
        <taxon>Tracheophyta</taxon>
        <taxon>Spermatophyta</taxon>
        <taxon>Magnoliopsida</taxon>
        <taxon>eudicotyledons</taxon>
        <taxon>Gunneridae</taxon>
        <taxon>Pentapetalae</taxon>
        <taxon>asterids</taxon>
        <taxon>lamiids</taxon>
        <taxon>Solanales</taxon>
        <taxon>Solanaceae</taxon>
        <taxon>Solanoideae</taxon>
        <taxon>Datureae</taxon>
        <taxon>Datura</taxon>
    </lineage>
</organism>
<dbReference type="Pfam" id="PF05922">
    <property type="entry name" value="Inhibitor_I9"/>
    <property type="match status" value="1"/>
</dbReference>
<name>A0ABS8T3T6_DATST</name>
<proteinExistence type="predicted"/>
<keyword evidence="1" id="KW-0732">Signal</keyword>
<reference evidence="3 4" key="1">
    <citation type="journal article" date="2021" name="BMC Genomics">
        <title>Datura genome reveals duplications of psychoactive alkaloid biosynthetic genes and high mutation rate following tissue culture.</title>
        <authorList>
            <person name="Rajewski A."/>
            <person name="Carter-House D."/>
            <person name="Stajich J."/>
            <person name="Litt A."/>
        </authorList>
    </citation>
    <scope>NUCLEOTIDE SEQUENCE [LARGE SCALE GENOMIC DNA]</scope>
    <source>
        <strain evidence="3">AR-01</strain>
    </source>
</reference>
<dbReference type="Gene3D" id="3.30.70.80">
    <property type="entry name" value="Peptidase S8 propeptide/proteinase inhibitor I9"/>
    <property type="match status" value="1"/>
</dbReference>
<dbReference type="Proteomes" id="UP000823775">
    <property type="component" value="Unassembled WGS sequence"/>
</dbReference>
<evidence type="ECO:0000313" key="3">
    <source>
        <dbReference type="EMBL" id="MCD7465675.1"/>
    </source>
</evidence>